<dbReference type="InterPro" id="IPR004860">
    <property type="entry name" value="LAGLIDADG_dom"/>
</dbReference>
<proteinExistence type="inferred from homology"/>
<dbReference type="InterPro" id="IPR043502">
    <property type="entry name" value="DNA/RNA_pol_sf"/>
</dbReference>
<dbReference type="InterPro" id="IPR036397">
    <property type="entry name" value="RNaseH_sf"/>
</dbReference>
<dbReference type="Gene3D" id="3.30.420.10">
    <property type="entry name" value="Ribonuclease H-like superfamily/Ribonuclease H"/>
    <property type="match status" value="1"/>
</dbReference>
<evidence type="ECO:0000256" key="3">
    <source>
        <dbReference type="ARBA" id="ARBA00015749"/>
    </source>
</evidence>
<reference evidence="13 14" key="1">
    <citation type="journal article" date="2019" name="Nat. Commun.">
        <title>A new type of DNA phosphorothioation-based antiviral system in archaea.</title>
        <authorList>
            <person name="Xiong L."/>
            <person name="Liu S."/>
            <person name="Chen S."/>
            <person name="Xiao Y."/>
            <person name="Zhu B."/>
            <person name="Gao Y."/>
            <person name="Zhang Y."/>
            <person name="Chen B."/>
            <person name="Luo J."/>
            <person name="Deng Z."/>
            <person name="Chen X."/>
            <person name="Wang L."/>
            <person name="Chen S."/>
        </authorList>
    </citation>
    <scope>NUCLEOTIDE SEQUENCE [LARGE SCALE GENOMIC DNA]</scope>
    <source>
        <strain evidence="13 14">JCM 10635</strain>
    </source>
</reference>
<dbReference type="InterPro" id="IPR017964">
    <property type="entry name" value="DNA-dir_DNA_pol_B_CS"/>
</dbReference>
<dbReference type="EC" id="2.7.7.7" evidence="2 11"/>
<dbReference type="GeneID" id="39852358"/>
<dbReference type="PROSITE" id="PS50819">
    <property type="entry name" value="INTEIN_ENDONUCLEASE"/>
    <property type="match status" value="1"/>
</dbReference>
<dbReference type="InterPro" id="IPR050240">
    <property type="entry name" value="DNA_pol_type-B"/>
</dbReference>
<dbReference type="InterPro" id="IPR003586">
    <property type="entry name" value="Hint_dom_C"/>
</dbReference>
<feature type="domain" description="DOD-type homing endonuclease" evidence="12">
    <location>
        <begin position="677"/>
        <end position="839"/>
    </location>
</feature>
<dbReference type="GO" id="GO:0006261">
    <property type="term" value="P:DNA-templated DNA replication"/>
    <property type="evidence" value="ECO:0007669"/>
    <property type="project" value="TreeGrafter"/>
</dbReference>
<evidence type="ECO:0000256" key="1">
    <source>
        <dbReference type="ARBA" id="ARBA00005755"/>
    </source>
</evidence>
<keyword evidence="11" id="KW-0235">DNA replication</keyword>
<keyword evidence="4 11" id="KW-0808">Transferase</keyword>
<dbReference type="SUPFAM" id="SSF56672">
    <property type="entry name" value="DNA/RNA polymerases"/>
    <property type="match status" value="2"/>
</dbReference>
<evidence type="ECO:0000256" key="6">
    <source>
        <dbReference type="ARBA" id="ARBA00022813"/>
    </source>
</evidence>
<dbReference type="SUPFAM" id="SSF53098">
    <property type="entry name" value="Ribonuclease H-like"/>
    <property type="match status" value="1"/>
</dbReference>
<dbReference type="SUPFAM" id="SSF51294">
    <property type="entry name" value="Hedgehog/intein (Hint) domain"/>
    <property type="match status" value="1"/>
</dbReference>
<keyword evidence="5 11" id="KW-0548">Nucleotidyltransferase</keyword>
<dbReference type="GO" id="GO:0004519">
    <property type="term" value="F:endonuclease activity"/>
    <property type="evidence" value="ECO:0007669"/>
    <property type="project" value="InterPro"/>
</dbReference>
<protein>
    <recommendedName>
        <fullName evidence="3 11">DNA polymerase</fullName>
        <ecNumber evidence="2 11">2.7.7.7</ecNumber>
    </recommendedName>
</protein>
<dbReference type="InterPro" id="IPR006133">
    <property type="entry name" value="DNA-dir_DNA_pol_B_exonuc"/>
</dbReference>
<comment type="catalytic activity">
    <reaction evidence="10 11">
        <text>DNA(n) + a 2'-deoxyribonucleoside 5'-triphosphate = DNA(n+1) + diphosphate</text>
        <dbReference type="Rhea" id="RHEA:22508"/>
        <dbReference type="Rhea" id="RHEA-COMP:17339"/>
        <dbReference type="Rhea" id="RHEA-COMP:17340"/>
        <dbReference type="ChEBI" id="CHEBI:33019"/>
        <dbReference type="ChEBI" id="CHEBI:61560"/>
        <dbReference type="ChEBI" id="CHEBI:173112"/>
        <dbReference type="EC" id="2.7.7.7"/>
    </reaction>
</comment>
<dbReference type="PRINTS" id="PR00379">
    <property type="entry name" value="INTEIN"/>
</dbReference>
<dbReference type="EMBL" id="CP031305">
    <property type="protein sequence ID" value="QCC55463.1"/>
    <property type="molecule type" value="Genomic_DNA"/>
</dbReference>
<dbReference type="InterPro" id="IPR012337">
    <property type="entry name" value="RNaseH-like_sf"/>
</dbReference>
<dbReference type="KEGG" id="nbg:DV706_13890"/>
<keyword evidence="7 11" id="KW-0239">DNA-directed DNA polymerase</keyword>
<dbReference type="Pfam" id="PF14890">
    <property type="entry name" value="Intein_splicing"/>
    <property type="match status" value="1"/>
</dbReference>
<evidence type="ECO:0000259" key="12">
    <source>
        <dbReference type="PROSITE" id="PS50819"/>
    </source>
</evidence>
<evidence type="ECO:0000256" key="10">
    <source>
        <dbReference type="ARBA" id="ARBA00049244"/>
    </source>
</evidence>
<dbReference type="Gene3D" id="1.10.132.60">
    <property type="entry name" value="DNA polymerase family B, C-terminal domain"/>
    <property type="match status" value="1"/>
</dbReference>
<dbReference type="SMART" id="SM00305">
    <property type="entry name" value="HintC"/>
    <property type="match status" value="1"/>
</dbReference>
<dbReference type="PROSITE" id="PS00116">
    <property type="entry name" value="DNA_POLYMERASE_B"/>
    <property type="match status" value="1"/>
</dbReference>
<evidence type="ECO:0000256" key="4">
    <source>
        <dbReference type="ARBA" id="ARBA00022679"/>
    </source>
</evidence>
<dbReference type="InterPro" id="IPR030934">
    <property type="entry name" value="Intein_C"/>
</dbReference>
<dbReference type="SUPFAM" id="SSF55608">
    <property type="entry name" value="Homing endonucleases"/>
    <property type="match status" value="1"/>
</dbReference>
<dbReference type="GO" id="GO:0003677">
    <property type="term" value="F:DNA binding"/>
    <property type="evidence" value="ECO:0007669"/>
    <property type="project" value="UniProtKB-KW"/>
</dbReference>
<name>A0A4D6HNC2_9EURY</name>
<keyword evidence="9 11" id="KW-0238">DNA-binding</keyword>
<dbReference type="InterPro" id="IPR023211">
    <property type="entry name" value="DNA_pol_palm_dom_sf"/>
</dbReference>
<dbReference type="PRINTS" id="PR00106">
    <property type="entry name" value="DNAPOLB"/>
</dbReference>
<dbReference type="Pfam" id="PF00136">
    <property type="entry name" value="DNA_pol_B"/>
    <property type="match status" value="1"/>
</dbReference>
<evidence type="ECO:0000256" key="11">
    <source>
        <dbReference type="RuleBase" id="RU000442"/>
    </source>
</evidence>
<dbReference type="PANTHER" id="PTHR10322:SF23">
    <property type="entry name" value="DNA POLYMERASE DELTA CATALYTIC SUBUNIT"/>
    <property type="match status" value="1"/>
</dbReference>
<dbReference type="PANTHER" id="PTHR10322">
    <property type="entry name" value="DNA POLYMERASE CATALYTIC SUBUNIT"/>
    <property type="match status" value="1"/>
</dbReference>
<dbReference type="InterPro" id="IPR006172">
    <property type="entry name" value="DNA-dir_DNA_pol_B"/>
</dbReference>
<dbReference type="NCBIfam" id="TIGR01443">
    <property type="entry name" value="intein_Cterm"/>
    <property type="match status" value="1"/>
</dbReference>
<sequence>MVKLYVTNVTAAWNEKRNEQTIRLHGRAADRGYESIEIFGFSPHFYAPTHEIEKLGRTLFTHQEVTGVEESGYESLFGDELGRIEVRNHWDVNEVASLFDETFQTDPYLTNTARVEWGLFTGVEAPAYEVHYSELESVDFTVPTRVMTFDIETDDRGEFPELGERAILSIVAHDSYTDETIAFVDLAGRPVEEAFPNGKPEGVDAVHYDRDEKRMLIRFACWVKEICPDVITGWNIESFDMPYLLARMDALDVDTDRMSREGYARVTKRGHARMKGHSIHDMLIAYKSTKRGELRSFSLDAVAEAELGEKKLDHSGESIYEMWCDDVDKLIRYNAKDVRLVVEIDRKSGVLDFKQALRHEIGVDLEGTTANHEFIDMMARRKLHEKGLIAPDAKHVEKDEKYEGAYVFPPYTGVAKNVVGMDLSSLYPMTMAMLNASPEMVLPPGNHEGPHSIAPNGARFSLEKDGILKELVDDAIDLKADYKELRDSYKAGTPEYEEYSEKYDVNKTKTNSVYGVSGWPRFFLYDERVAEGVTTMGQAVIKTTQKYINEHTEGQVIYGDTDSVPMNEPILIRDENGSIDIVEIQELDGRDGDVEVWTEKGFTRVKRVIRKPNRKKLYTIRTKKGVVHATEDHSLVRADGSEVEPGELQEGESLLHRNVSDASTDVQTDLSLDRAWLYGFFCGDGSSGDYAYDHPKNTDWDTRKTSWSLNNNNRELLQRAAVALSKEFGVNSRINETLESSGTYKLQPSNNGKRGAGSNGMLPSLVKHFNETCYTPSRQKRVPQDVLNGDTQAIQAFLDGYMAADGHVGSRYSKRFHEADTRHQPLASGLVFLLQRIGYTFNINVRQVERDGGVTEYYKLRCQTSHRGDPNEVKKIVDYEYDGEYVYDLETENHHFHAGAGNIIVHNSNYVKFSSDWSKAECLEKAAEIAEKLNTEVYPKLAEEHGIPAADNRWNIEVEAYMERYFQAGKKKRYAYLCTWKDGNDCDPKVSITGFTRSDISMLTKELQDEILEKILHGATEVEIGQTIYEAAQEITPTGADLERLGIPGGLSKPIENYAWTDGTPKAAHPRGCWFSNETLGTNFGSGSKPKRIYTKVYRVDGFEHEIDVLCFDEPGELPDDLVLDTQRMTNTVIVNPLGKIIEAVDVDVDAAIKNQHQVGLEAFV</sequence>
<dbReference type="GO" id="GO:0016539">
    <property type="term" value="P:intein-mediated protein splicing"/>
    <property type="evidence" value="ECO:0007669"/>
    <property type="project" value="InterPro"/>
</dbReference>
<evidence type="ECO:0000313" key="14">
    <source>
        <dbReference type="Proteomes" id="UP000296822"/>
    </source>
</evidence>
<dbReference type="InterPro" id="IPR027434">
    <property type="entry name" value="Homing_endonucl"/>
</dbReference>
<accession>A0A4D6HNC2</accession>
<dbReference type="Pfam" id="PF03104">
    <property type="entry name" value="DNA_pol_B_exo1"/>
    <property type="match status" value="1"/>
</dbReference>
<organism evidence="13 14">
    <name type="scientific">Natronorubrum bangense</name>
    <dbReference type="NCBI Taxonomy" id="61858"/>
    <lineage>
        <taxon>Archaea</taxon>
        <taxon>Methanobacteriati</taxon>
        <taxon>Methanobacteriota</taxon>
        <taxon>Stenosarchaea group</taxon>
        <taxon>Halobacteria</taxon>
        <taxon>Halobacteriales</taxon>
        <taxon>Natrialbaceae</taxon>
        <taxon>Natronorubrum</taxon>
    </lineage>
</organism>
<dbReference type="Gene3D" id="3.10.28.10">
    <property type="entry name" value="Homing endonucleases"/>
    <property type="match status" value="1"/>
</dbReference>
<keyword evidence="6" id="KW-0068">Autocatalytic cleavage</keyword>
<evidence type="ECO:0000256" key="7">
    <source>
        <dbReference type="ARBA" id="ARBA00022932"/>
    </source>
</evidence>
<dbReference type="SMART" id="SM00486">
    <property type="entry name" value="POLBc"/>
    <property type="match status" value="1"/>
</dbReference>
<keyword evidence="8" id="KW-0651">Protein splicing</keyword>
<dbReference type="InterPro" id="IPR004042">
    <property type="entry name" value="Intein_endonuc_central"/>
</dbReference>
<dbReference type="InterPro" id="IPR006142">
    <property type="entry name" value="INTEIN"/>
</dbReference>
<dbReference type="InterPro" id="IPR003587">
    <property type="entry name" value="Hint_dom_N"/>
</dbReference>
<evidence type="ECO:0000256" key="5">
    <source>
        <dbReference type="ARBA" id="ARBA00022695"/>
    </source>
</evidence>
<dbReference type="CDD" id="cd00081">
    <property type="entry name" value="Hint"/>
    <property type="match status" value="1"/>
</dbReference>
<dbReference type="InterPro" id="IPR006134">
    <property type="entry name" value="DNA-dir_DNA_pol_B_multi_dom"/>
</dbReference>
<evidence type="ECO:0000256" key="8">
    <source>
        <dbReference type="ARBA" id="ARBA00023000"/>
    </source>
</evidence>
<evidence type="ECO:0000313" key="13">
    <source>
        <dbReference type="EMBL" id="QCC55463.1"/>
    </source>
</evidence>
<dbReference type="RefSeq" id="WP_136350892.1">
    <property type="nucleotide sequence ID" value="NZ_CP031305.1"/>
</dbReference>
<dbReference type="PROSITE" id="PS50818">
    <property type="entry name" value="INTEIN_C_TER"/>
    <property type="match status" value="1"/>
</dbReference>
<evidence type="ECO:0000256" key="2">
    <source>
        <dbReference type="ARBA" id="ARBA00012417"/>
    </source>
</evidence>
<dbReference type="SMART" id="SM00306">
    <property type="entry name" value="HintN"/>
    <property type="match status" value="1"/>
</dbReference>
<dbReference type="Gene3D" id="3.90.1600.10">
    <property type="entry name" value="Palm domain of DNA polymerase"/>
    <property type="match status" value="1"/>
</dbReference>
<dbReference type="GO" id="GO:0003887">
    <property type="term" value="F:DNA-directed DNA polymerase activity"/>
    <property type="evidence" value="ECO:0007669"/>
    <property type="project" value="UniProtKB-KW"/>
</dbReference>
<comment type="similarity">
    <text evidence="1 11">Belongs to the DNA polymerase type-B family.</text>
</comment>
<evidence type="ECO:0000256" key="9">
    <source>
        <dbReference type="ARBA" id="ARBA00023125"/>
    </source>
</evidence>
<dbReference type="GO" id="GO:0000166">
    <property type="term" value="F:nucleotide binding"/>
    <property type="evidence" value="ECO:0007669"/>
    <property type="project" value="InterPro"/>
</dbReference>
<dbReference type="InterPro" id="IPR042087">
    <property type="entry name" value="DNA_pol_B_thumb"/>
</dbReference>
<dbReference type="Proteomes" id="UP000296822">
    <property type="component" value="Chromosome"/>
</dbReference>
<gene>
    <name evidence="13" type="ORF">DV706_13890</name>
</gene>
<dbReference type="Pfam" id="PF14528">
    <property type="entry name" value="LAGLIDADG_3"/>
    <property type="match status" value="1"/>
</dbReference>
<dbReference type="AlphaFoldDB" id="A0A4D6HNC2"/>
<dbReference type="InterPro" id="IPR036844">
    <property type="entry name" value="Hint_dom_sf"/>
</dbReference>